<sequence>MRTPKYLSPTSVSLWQQDTELFYSRYLADNKLPRDPQTQPMSIGSSFDAYAKSYLHEKLYGKNVDSRYNLRTLFEEQVSEHNRDWAWEHGKYVFDEYKRAGCFADLLLELGKAVAKPRFEFTISDEISNVPLLGKPDIFFINEEGARVVYDWKVNGYCSKSIKSPAKGYVKLRPGDKIHRDCHLMKV</sequence>
<dbReference type="AlphaFoldDB" id="X0SGU8"/>
<feature type="non-terminal residue" evidence="1">
    <location>
        <position position="187"/>
    </location>
</feature>
<comment type="caution">
    <text evidence="1">The sequence shown here is derived from an EMBL/GenBank/DDBJ whole genome shotgun (WGS) entry which is preliminary data.</text>
</comment>
<protein>
    <recommendedName>
        <fullName evidence="2">PD-(D/E)XK endonuclease-like domain-containing protein</fullName>
    </recommendedName>
</protein>
<proteinExistence type="predicted"/>
<reference evidence="1" key="1">
    <citation type="journal article" date="2014" name="Front. Microbiol.">
        <title>High frequency of phylogenetically diverse reductive dehalogenase-homologous genes in deep subseafloor sedimentary metagenomes.</title>
        <authorList>
            <person name="Kawai M."/>
            <person name="Futagami T."/>
            <person name="Toyoda A."/>
            <person name="Takaki Y."/>
            <person name="Nishi S."/>
            <person name="Hori S."/>
            <person name="Arai W."/>
            <person name="Tsubouchi T."/>
            <person name="Morono Y."/>
            <person name="Uchiyama I."/>
            <person name="Ito T."/>
            <person name="Fujiyama A."/>
            <person name="Inagaki F."/>
            <person name="Takami H."/>
        </authorList>
    </citation>
    <scope>NUCLEOTIDE SEQUENCE</scope>
    <source>
        <strain evidence="1">Expedition CK06-06</strain>
    </source>
</reference>
<evidence type="ECO:0000313" key="1">
    <source>
        <dbReference type="EMBL" id="GAF74341.1"/>
    </source>
</evidence>
<organism evidence="1">
    <name type="scientific">marine sediment metagenome</name>
    <dbReference type="NCBI Taxonomy" id="412755"/>
    <lineage>
        <taxon>unclassified sequences</taxon>
        <taxon>metagenomes</taxon>
        <taxon>ecological metagenomes</taxon>
    </lineage>
</organism>
<name>X0SGU8_9ZZZZ</name>
<gene>
    <name evidence="1" type="ORF">S01H1_08161</name>
</gene>
<accession>X0SGU8</accession>
<dbReference type="EMBL" id="BARS01004186">
    <property type="protein sequence ID" value="GAF74341.1"/>
    <property type="molecule type" value="Genomic_DNA"/>
</dbReference>
<evidence type="ECO:0008006" key="2">
    <source>
        <dbReference type="Google" id="ProtNLM"/>
    </source>
</evidence>